<feature type="non-terminal residue" evidence="1">
    <location>
        <position position="50"/>
    </location>
</feature>
<evidence type="ECO:0000313" key="2">
    <source>
        <dbReference type="Proteomes" id="UP000054279"/>
    </source>
</evidence>
<dbReference type="HOGENOM" id="CLU_197739_0_0_1"/>
<keyword evidence="2" id="KW-1185">Reference proteome</keyword>
<reference evidence="1 2" key="1">
    <citation type="submission" date="2014-06" db="EMBL/GenBank/DDBJ databases">
        <title>Evolutionary Origins and Diversification of the Mycorrhizal Mutualists.</title>
        <authorList>
            <consortium name="DOE Joint Genome Institute"/>
            <consortium name="Mycorrhizal Genomics Consortium"/>
            <person name="Kohler A."/>
            <person name="Kuo A."/>
            <person name="Nagy L.G."/>
            <person name="Floudas D."/>
            <person name="Copeland A."/>
            <person name="Barry K.W."/>
            <person name="Cichocki N."/>
            <person name="Veneault-Fourrey C."/>
            <person name="LaButti K."/>
            <person name="Lindquist E.A."/>
            <person name="Lipzen A."/>
            <person name="Lundell T."/>
            <person name="Morin E."/>
            <person name="Murat C."/>
            <person name="Riley R."/>
            <person name="Ohm R."/>
            <person name="Sun H."/>
            <person name="Tunlid A."/>
            <person name="Henrissat B."/>
            <person name="Grigoriev I.V."/>
            <person name="Hibbett D.S."/>
            <person name="Martin F."/>
        </authorList>
    </citation>
    <scope>NUCLEOTIDE SEQUENCE [LARGE SCALE GENOMIC DNA]</scope>
    <source>
        <strain evidence="1 2">SS14</strain>
    </source>
</reference>
<feature type="non-terminal residue" evidence="1">
    <location>
        <position position="1"/>
    </location>
</feature>
<dbReference type="Proteomes" id="UP000054279">
    <property type="component" value="Unassembled WGS sequence"/>
</dbReference>
<accession>A0A0C9UJL1</accession>
<dbReference type="EMBL" id="KN837291">
    <property type="protein sequence ID" value="KIJ29087.1"/>
    <property type="molecule type" value="Genomic_DNA"/>
</dbReference>
<dbReference type="AlphaFoldDB" id="A0A0C9UJL1"/>
<organism evidence="1 2">
    <name type="scientific">Sphaerobolus stellatus (strain SS14)</name>
    <dbReference type="NCBI Taxonomy" id="990650"/>
    <lineage>
        <taxon>Eukaryota</taxon>
        <taxon>Fungi</taxon>
        <taxon>Dikarya</taxon>
        <taxon>Basidiomycota</taxon>
        <taxon>Agaricomycotina</taxon>
        <taxon>Agaricomycetes</taxon>
        <taxon>Phallomycetidae</taxon>
        <taxon>Geastrales</taxon>
        <taxon>Sphaerobolaceae</taxon>
        <taxon>Sphaerobolus</taxon>
    </lineage>
</organism>
<gene>
    <name evidence="1" type="ORF">M422DRAFT_83105</name>
</gene>
<dbReference type="OrthoDB" id="2976553at2759"/>
<protein>
    <submittedName>
        <fullName evidence="1">Uncharacterized protein</fullName>
    </submittedName>
</protein>
<evidence type="ECO:0000313" key="1">
    <source>
        <dbReference type="EMBL" id="KIJ29087.1"/>
    </source>
</evidence>
<proteinExistence type="predicted"/>
<sequence>QFAPVGKQWNLATVKWWGRWLEGEKQDTLIKYLLDDLHNYKEGHGDALRP</sequence>
<name>A0A0C9UJL1_SPHS4</name>